<comment type="caution">
    <text evidence="2">The sequence shown here is derived from an EMBL/GenBank/DDBJ whole genome shotgun (WGS) entry which is preliminary data.</text>
</comment>
<dbReference type="EMBL" id="JAVHJO010000012">
    <property type="protein sequence ID" value="KAK6532011.1"/>
    <property type="molecule type" value="Genomic_DNA"/>
</dbReference>
<evidence type="ECO:0000313" key="3">
    <source>
        <dbReference type="Proteomes" id="UP001365542"/>
    </source>
</evidence>
<feature type="compositionally biased region" description="Basic and acidic residues" evidence="1">
    <location>
        <begin position="10"/>
        <end position="19"/>
    </location>
</feature>
<proteinExistence type="predicted"/>
<protein>
    <submittedName>
        <fullName evidence="2">Uncharacterized protein</fullName>
    </submittedName>
</protein>
<feature type="region of interest" description="Disordered" evidence="1">
    <location>
        <begin position="1"/>
        <end position="29"/>
    </location>
</feature>
<dbReference type="Proteomes" id="UP001365542">
    <property type="component" value="Unassembled WGS sequence"/>
</dbReference>
<dbReference type="AlphaFoldDB" id="A0AAV9X0Y6"/>
<accession>A0AAV9X0Y6</accession>
<name>A0AAV9X0Y6_9PEZI</name>
<reference evidence="2 3" key="1">
    <citation type="submission" date="2019-10" db="EMBL/GenBank/DDBJ databases">
        <authorList>
            <person name="Palmer J.M."/>
        </authorList>
    </citation>
    <scope>NUCLEOTIDE SEQUENCE [LARGE SCALE GENOMIC DNA]</scope>
    <source>
        <strain evidence="2 3">TWF694</strain>
    </source>
</reference>
<evidence type="ECO:0000256" key="1">
    <source>
        <dbReference type="SAM" id="MobiDB-lite"/>
    </source>
</evidence>
<sequence length="123" mass="13821">MRLSRRMSRRRESYFREGPNRTVRQQGKKVSCFQKKLKDGFGYMTSMKDPNEVFFLCIRNGNTKSPTYPRLPAMTLSLGSLAEASSTPGEPGPSACEILDQSNSDFAKHGGNIHTNIPEKFNS</sequence>
<evidence type="ECO:0000313" key="2">
    <source>
        <dbReference type="EMBL" id="KAK6532011.1"/>
    </source>
</evidence>
<keyword evidence="3" id="KW-1185">Reference proteome</keyword>
<gene>
    <name evidence="2" type="ORF">TWF694_003174</name>
</gene>
<organism evidence="2 3">
    <name type="scientific">Orbilia ellipsospora</name>
    <dbReference type="NCBI Taxonomy" id="2528407"/>
    <lineage>
        <taxon>Eukaryota</taxon>
        <taxon>Fungi</taxon>
        <taxon>Dikarya</taxon>
        <taxon>Ascomycota</taxon>
        <taxon>Pezizomycotina</taxon>
        <taxon>Orbiliomycetes</taxon>
        <taxon>Orbiliales</taxon>
        <taxon>Orbiliaceae</taxon>
        <taxon>Orbilia</taxon>
    </lineage>
</organism>